<dbReference type="PROSITE" id="PS51977">
    <property type="entry name" value="WGR"/>
    <property type="match status" value="1"/>
</dbReference>
<feature type="repeat" description="ANK" evidence="3">
    <location>
        <begin position="1381"/>
        <end position="1413"/>
    </location>
</feature>
<evidence type="ECO:0000256" key="3">
    <source>
        <dbReference type="PROSITE-ProRule" id="PRU00023"/>
    </source>
</evidence>
<name>E4Y7H1_OIKDI</name>
<dbReference type="EMBL" id="FN654309">
    <property type="protein sequence ID" value="CBY31571.1"/>
    <property type="molecule type" value="Genomic_DNA"/>
</dbReference>
<evidence type="ECO:0000256" key="4">
    <source>
        <dbReference type="SAM" id="MobiDB-lite"/>
    </source>
</evidence>
<feature type="compositionally biased region" description="Basic residues" evidence="4">
    <location>
        <begin position="111"/>
        <end position="122"/>
    </location>
</feature>
<dbReference type="PANTHER" id="PTHR24126:SF14">
    <property type="entry name" value="ANK_REP_REGION DOMAIN-CONTAINING PROTEIN"/>
    <property type="match status" value="1"/>
</dbReference>
<feature type="repeat" description="ANK" evidence="3">
    <location>
        <begin position="878"/>
        <end position="910"/>
    </location>
</feature>
<feature type="compositionally biased region" description="Acidic residues" evidence="4">
    <location>
        <begin position="19"/>
        <end position="29"/>
    </location>
</feature>
<feature type="repeat" description="ANK" evidence="3">
    <location>
        <begin position="1414"/>
        <end position="1443"/>
    </location>
</feature>
<sequence>MSSVLDAIADSPTPPPPQENEDNEMEVDENGLKTEKPEEAQEPTPRVNGANEAEKENSEEQAKEAEVKASDEAKEPEESSSQELEKPDLPTTKAKRRPSEGTKATATPPTKRPRRSVPPKKKKADEEAEKTDTPKKTKQKPKTPTRKKKEEEEEVEFLDCEYLKGEIIAVRNEEEGFYLAECVDNITAEDIERSDTFKVQWFDVTEDEDVFVRSYHDNVDHRTIICERVKLKKEGAGKWRIKPEMKKEVKRKLERALGGNPVTSSDEDLDLGEAAEVSLTGDKPVKKFTKKSKKTEAKKKSFARTPLGTPKPYLAKIPMSDSPRASLTMAAESSPPKPKSKKSDTPKRTPKTGRSGASVNQKKVYANAGENRRGRPPIHETEYIPNNQEEGEESEIQFGENDPTPIGSLMKSESETDYVKFDSTEDPDKNLKPNSSILTVECDPAFTASGNPFNLPDEVLAIKPMLQRDFDAFNKMLESAELQGFRGPDVKKTVLHFALDSNDEEFLKPLLAQLVKSPKTEIKSTLIEKFYPEKCKDEERGNRGLNRATVWGTDWSDKEVAEEIAAYACSVGCNPEVLETLWCGYPTIKETTMKKLLLERVYVALENGHIATANFLVETASVTKGCGINFSELQLSSLRQTNDKNHAFNVTMNMAQVRKKEPTNMRITAMHTAASNPNGGFISRMLASVPDACSNQDERGRKPIHYAATATTGECLKTLFQDKTRFHHIDDDDKNGVTPLMLASKLGRLNNSSVIIEKAAKLKLKMINFVNRGDHNNYSPIHYAAENGHQLQAELLLSNNADANKNLSIKKRRLTPLMLAARAGHQDVVKALISHDAKIEKRDSLERTALMHAAANGHYTLVALLLNKGADPNLADIAGNTALHYAAAYGWYHIVQLLLQGSANSDIVNSERLSPLAVALLKGKDDIAKLLFNQGADANVTDDKKQTLLMGLVAHLPDDSVLERINYILQHFTSSMDHQDIHGFTVLHHLAQIKTTNTDALIQAAKLFTSNGCDVNTRDFNHRSCLYHAAKTENIELLQTLVKNSSGKCPDVAAVDDKGENFMHIMVRMWRKPQTVELIKSLAVASPQQIIELCNQKSKSGFTPLLLACKLIAADPDIKKATVSEYAADLIETLITTGKSDPSSAVSKAKSSKLAHKEEDTTATHYLAGGKSVHVLRVLLEHKPRLECTDKNGATPLIHSLRNSDSANVIALLNAGASVNFVPTAGKFSFTMAPLLFACKIHGSNNNLMQALKLMFEKISDVNTVPACPETGMTPLMLVCTNSQDTELVKLLLKKNANVNATDNKKLTSLHHAVLSTEVRKHVSEIIEILLLAGASTSAEDESGKTALHMAFNKSGHDPMPILSLLIQKMDDVEIDTGDNDKQTALHLAAEIGAICCITTLAKRHANLNARDKDGNSPLALAIKNEHEAATAMLLQLGANLKVNIVYVPKSDVTENNSQYWTNKKPAPVAVIESKPAIQVVIAHKWLNIMTWMLSSILDAGAESMEVDNSVEEVAFVNIIEAAAVVGDFETFKVLIRQQKNSSDFKKANKSNQNLLHILAIYSFGQSPVQIKAIADLLIEKGVNVDDADKFGITPLHYAAYNKSASLVETIMKTPNSAALLEQFDDGCRSPTLALFWNEHLNDSESVRILNEFIGSMGEMSGDILTPLTSLPTNEAFEKVDKSARIEFYQNPPQDSYLQMTPLHRAMFADASLIIDKLLSIEVDINLQSYDCTSKTPVMIAVERNNISAVRRLLECTKHPLLFSPTDDNCRTVLHYLCRQSGSGWGYWENTDILKLLLERNNSPSDQDIDGKTALDYALEGGSGKLADYIQDVLMIQEGSRKKPKAISQKIVDNFENTFKNLDYNNDSALIVEKIAFDESETRKAHPEVDSLSEMADWGQIIEDLTTGLHGDVLLAKVEAKADGTAVESFTRMQIIGHKLSRQWVLFTRTGDAGEEGERKITPFQVPENAIREFMKQYKIKTGNDWTNLPEFRRCTKKFALVPFELCARLSATDLEFDLATETKSELPEPVQEMLTELTNIQFLKAVAQKSTLLDSSIIPFGRLSKDNLLAAIEKLFDAKDIALAIKEIRNPVGHNQIDTNRLQWFLEQAMNVTFEFQKLIPQPGPLLDRIRIISDLDQIENLIQLTRGLLKLEFANQLLLGAQYRINDGNPIDYIYKALNCAIVPLERKSAETHAILSLIENSGANTKIHHIFKCQRDEDIDAIASSDIDDHRLLWLPASLSDIFHVLEKGVKIPQRKTSTKAQTRYRKNKETPDEEPYHVFYEMFKDMNAAQFSTECKYAFLCQVAMGKNQKISGQMPKTRPSMEHDSFTVEGRDCFAADGKVLVTPQGAKLFLGSRVQVEQDPSKYPSNRVVIYESETQQVAVRYLVRFSDA</sequence>
<dbReference type="Pfam" id="PF05406">
    <property type="entry name" value="WGR"/>
    <property type="match status" value="1"/>
</dbReference>
<feature type="repeat" description="ANK" evidence="3">
    <location>
        <begin position="845"/>
        <end position="877"/>
    </location>
</feature>
<reference evidence="7" key="1">
    <citation type="journal article" date="2010" name="Science">
        <title>Plasticity of animal genome architecture unmasked by rapid evolution of a pelagic tunicate.</title>
        <authorList>
            <person name="Denoeud F."/>
            <person name="Henriet S."/>
            <person name="Mungpakdee S."/>
            <person name="Aury J.M."/>
            <person name="Da Silva C."/>
            <person name="Brinkmann H."/>
            <person name="Mikhaleva J."/>
            <person name="Olsen L.C."/>
            <person name="Jubin C."/>
            <person name="Canestro C."/>
            <person name="Bouquet J.M."/>
            <person name="Danks G."/>
            <person name="Poulain J."/>
            <person name="Campsteijn C."/>
            <person name="Adamski M."/>
            <person name="Cross I."/>
            <person name="Yadetie F."/>
            <person name="Muffato M."/>
            <person name="Louis A."/>
            <person name="Butcher S."/>
            <person name="Tsagkogeorga G."/>
            <person name="Konrad A."/>
            <person name="Singh S."/>
            <person name="Jensen M.F."/>
            <person name="Cong E.H."/>
            <person name="Eikeseth-Otteraa H."/>
            <person name="Noel B."/>
            <person name="Anthouard V."/>
            <person name="Porcel B.M."/>
            <person name="Kachouri-Lafond R."/>
            <person name="Nishino A."/>
            <person name="Ugolini M."/>
            <person name="Chourrout P."/>
            <person name="Nishida H."/>
            <person name="Aasland R."/>
            <person name="Huzurbazar S."/>
            <person name="Westhof E."/>
            <person name="Delsuc F."/>
            <person name="Lehrach H."/>
            <person name="Reinhardt R."/>
            <person name="Weissenbach J."/>
            <person name="Roy S.W."/>
            <person name="Artiguenave F."/>
            <person name="Postlethwait J.H."/>
            <person name="Manak J.R."/>
            <person name="Thompson E.M."/>
            <person name="Jaillon O."/>
            <person name="Du Pasquier L."/>
            <person name="Boudinot P."/>
            <person name="Liberles D.A."/>
            <person name="Volff J.N."/>
            <person name="Philippe H."/>
            <person name="Lenhard B."/>
            <person name="Roest Crollius H."/>
            <person name="Wincker P."/>
            <person name="Chourrout D."/>
        </authorList>
    </citation>
    <scope>NUCLEOTIDE SEQUENCE [LARGE SCALE GENOMIC DNA]</scope>
</reference>
<evidence type="ECO:0000313" key="7">
    <source>
        <dbReference type="EMBL" id="CBY31571.1"/>
    </source>
</evidence>
<evidence type="ECO:0000256" key="2">
    <source>
        <dbReference type="ARBA" id="ARBA00023043"/>
    </source>
</evidence>
<organism evidence="7">
    <name type="scientific">Oikopleura dioica</name>
    <name type="common">Tunicate</name>
    <dbReference type="NCBI Taxonomy" id="34765"/>
    <lineage>
        <taxon>Eukaryota</taxon>
        <taxon>Metazoa</taxon>
        <taxon>Chordata</taxon>
        <taxon>Tunicata</taxon>
        <taxon>Appendicularia</taxon>
        <taxon>Copelata</taxon>
        <taxon>Oikopleuridae</taxon>
        <taxon>Oikopleura</taxon>
    </lineage>
</organism>
<dbReference type="Pfam" id="PF12796">
    <property type="entry name" value="Ank_2"/>
    <property type="match status" value="3"/>
</dbReference>
<feature type="compositionally biased region" description="Basic and acidic residues" evidence="4">
    <location>
        <begin position="30"/>
        <end position="39"/>
    </location>
</feature>
<dbReference type="PROSITE" id="PS50297">
    <property type="entry name" value="ANK_REP_REGION"/>
    <property type="match status" value="8"/>
</dbReference>
<feature type="region of interest" description="Disordered" evidence="4">
    <location>
        <begin position="1"/>
        <end position="151"/>
    </location>
</feature>
<gene>
    <name evidence="7" type="ORF">GSOID_T00025483001</name>
</gene>
<dbReference type="InterPro" id="IPR036930">
    <property type="entry name" value="WGR_dom_sf"/>
</dbReference>
<evidence type="ECO:0000256" key="1">
    <source>
        <dbReference type="ARBA" id="ARBA00022737"/>
    </source>
</evidence>
<dbReference type="SUPFAM" id="SSF47587">
    <property type="entry name" value="Domain of poly(ADP-ribose) polymerase"/>
    <property type="match status" value="1"/>
</dbReference>
<dbReference type="PANTHER" id="PTHR24126">
    <property type="entry name" value="ANKYRIN REPEAT, PH AND SEC7 DOMAIN CONTAINING PROTEIN SECG-RELATED"/>
    <property type="match status" value="1"/>
</dbReference>
<dbReference type="Pfam" id="PF02877">
    <property type="entry name" value="PARP_reg"/>
    <property type="match status" value="1"/>
</dbReference>
<dbReference type="InterPro" id="IPR036770">
    <property type="entry name" value="Ankyrin_rpt-contain_sf"/>
</dbReference>
<dbReference type="Pfam" id="PF00023">
    <property type="entry name" value="Ank"/>
    <property type="match status" value="2"/>
</dbReference>
<feature type="repeat" description="ANK" evidence="3">
    <location>
        <begin position="776"/>
        <end position="808"/>
    </location>
</feature>
<dbReference type="Proteomes" id="UP000011014">
    <property type="component" value="Unassembled WGS sequence"/>
</dbReference>
<dbReference type="Gene3D" id="1.20.142.10">
    <property type="entry name" value="Poly(ADP-ribose) polymerase, regulatory domain"/>
    <property type="match status" value="1"/>
</dbReference>
<evidence type="ECO:0000259" key="5">
    <source>
        <dbReference type="PROSITE" id="PS51060"/>
    </source>
</evidence>
<feature type="repeat" description="ANK" evidence="3">
    <location>
        <begin position="812"/>
        <end position="844"/>
    </location>
</feature>
<feature type="compositionally biased region" description="Basic residues" evidence="4">
    <location>
        <begin position="136"/>
        <end position="147"/>
    </location>
</feature>
<protein>
    <recommendedName>
        <fullName evidence="8">PARP</fullName>
    </recommendedName>
</protein>
<dbReference type="InterPro" id="IPR004102">
    <property type="entry name" value="Poly(ADP-ribose)pol_reg_dom"/>
</dbReference>
<feature type="repeat" description="ANK" evidence="3">
    <location>
        <begin position="1271"/>
        <end position="1304"/>
    </location>
</feature>
<evidence type="ECO:0000259" key="6">
    <source>
        <dbReference type="PROSITE" id="PS51977"/>
    </source>
</evidence>
<evidence type="ECO:0008006" key="8">
    <source>
        <dbReference type="Google" id="ProtNLM"/>
    </source>
</evidence>
<dbReference type="SMART" id="SM00248">
    <property type="entry name" value="ANK"/>
    <property type="match status" value="25"/>
</dbReference>
<keyword evidence="1" id="KW-0677">Repeat</keyword>
<dbReference type="Gene3D" id="1.25.40.20">
    <property type="entry name" value="Ankyrin repeat-containing domain"/>
    <property type="match status" value="8"/>
</dbReference>
<dbReference type="SUPFAM" id="SSF48403">
    <property type="entry name" value="Ankyrin repeat"/>
    <property type="match status" value="4"/>
</dbReference>
<dbReference type="Gene3D" id="3.90.228.10">
    <property type="match status" value="1"/>
</dbReference>
<dbReference type="GO" id="GO:0003950">
    <property type="term" value="F:NAD+ poly-ADP-ribosyltransferase activity"/>
    <property type="evidence" value="ECO:0007669"/>
    <property type="project" value="InterPro"/>
</dbReference>
<dbReference type="CDD" id="cd07997">
    <property type="entry name" value="WGR_PARP"/>
    <property type="match status" value="1"/>
</dbReference>
<feature type="repeat" description="ANK" evidence="3">
    <location>
        <begin position="911"/>
        <end position="943"/>
    </location>
</feature>
<dbReference type="InterPro" id="IPR036616">
    <property type="entry name" value="Poly(ADP-ribose)pol_reg_dom_sf"/>
</dbReference>
<feature type="domain" description="PARP alpha-helical" evidence="5">
    <location>
        <begin position="2024"/>
        <end position="2161"/>
    </location>
</feature>
<dbReference type="SUPFAM" id="SSF142921">
    <property type="entry name" value="WGR domain-like"/>
    <property type="match status" value="1"/>
</dbReference>
<dbReference type="PROSITE" id="PS51060">
    <property type="entry name" value="PARP_ALPHA_HD"/>
    <property type="match status" value="1"/>
</dbReference>
<dbReference type="InterPro" id="IPR002110">
    <property type="entry name" value="Ankyrin_rpt"/>
</dbReference>
<dbReference type="InterPro" id="IPR008893">
    <property type="entry name" value="WGR_domain"/>
</dbReference>
<keyword evidence="2 3" id="KW-0040">ANK repeat</keyword>
<accession>E4Y7H1</accession>
<feature type="compositionally biased region" description="Basic and acidic residues" evidence="4">
    <location>
        <begin position="370"/>
        <end position="382"/>
    </location>
</feature>
<dbReference type="PROSITE" id="PS50088">
    <property type="entry name" value="ANK_REPEAT"/>
    <property type="match status" value="9"/>
</dbReference>
<feature type="region of interest" description="Disordered" evidence="4">
    <location>
        <begin position="287"/>
        <end position="415"/>
    </location>
</feature>
<dbReference type="SUPFAM" id="SSF56399">
    <property type="entry name" value="ADP-ribosylation"/>
    <property type="match status" value="1"/>
</dbReference>
<proteinExistence type="predicted"/>
<feature type="repeat" description="ANK" evidence="3">
    <location>
        <begin position="1305"/>
        <end position="1342"/>
    </location>
</feature>
<feature type="domain" description="WGR" evidence="6">
    <location>
        <begin position="1898"/>
        <end position="1999"/>
    </location>
</feature>
<feature type="compositionally biased region" description="Basic and acidic residues" evidence="4">
    <location>
        <begin position="52"/>
        <end position="88"/>
    </location>
</feature>